<dbReference type="EMBL" id="QKRB01000010">
    <property type="protein sequence ID" value="PZD97541.1"/>
    <property type="molecule type" value="Genomic_DNA"/>
</dbReference>
<comment type="caution">
    <text evidence="1">The sequence shown here is derived from an EMBL/GenBank/DDBJ whole genome shotgun (WGS) entry which is preliminary data.</text>
</comment>
<proteinExistence type="predicted"/>
<accession>A0A2W1M0T2</accession>
<gene>
    <name evidence="1" type="ORF">DNH61_01305</name>
</gene>
<sequence length="212" mass="24275">MIEAPEGNEGPRYSIYVLLTDTGTMFTRLIKRFTSAPYNHASLSLDAELNGLYSFGRKHAAKPWSGGFVEEDIYEGTYSYFPGTRCALLRLNVTEEQRAQTIRIIRSFQREKQMYRYNLIGLLGVVMKRGIEPKNAYFCSQFVSETLRSSGISLWEQPSTLVTPDDFYCHTAFELVYEGFLYDYPLLDGTRLVFERSRTVTNTSFQLGGKVV</sequence>
<evidence type="ECO:0008006" key="3">
    <source>
        <dbReference type="Google" id="ProtNLM"/>
    </source>
</evidence>
<evidence type="ECO:0000313" key="2">
    <source>
        <dbReference type="Proteomes" id="UP000249522"/>
    </source>
</evidence>
<organism evidence="1 2">
    <name type="scientific">Paenibacillus sambharensis</name>
    <dbReference type="NCBI Taxonomy" id="1803190"/>
    <lineage>
        <taxon>Bacteria</taxon>
        <taxon>Bacillati</taxon>
        <taxon>Bacillota</taxon>
        <taxon>Bacilli</taxon>
        <taxon>Bacillales</taxon>
        <taxon>Paenibacillaceae</taxon>
        <taxon>Paenibacillus</taxon>
    </lineage>
</organism>
<dbReference type="SUPFAM" id="SSF54001">
    <property type="entry name" value="Cysteine proteinases"/>
    <property type="match status" value="1"/>
</dbReference>
<dbReference type="Proteomes" id="UP000249522">
    <property type="component" value="Unassembled WGS sequence"/>
</dbReference>
<evidence type="ECO:0000313" key="1">
    <source>
        <dbReference type="EMBL" id="PZD97541.1"/>
    </source>
</evidence>
<reference evidence="1 2" key="1">
    <citation type="submission" date="2018-06" db="EMBL/GenBank/DDBJ databases">
        <title>Paenibacillus imtechensis sp. nov.</title>
        <authorList>
            <person name="Pinnaka A.K."/>
            <person name="Singh H."/>
            <person name="Kaur M."/>
        </authorList>
    </citation>
    <scope>NUCLEOTIDE SEQUENCE [LARGE SCALE GENOMIC DNA]</scope>
    <source>
        <strain evidence="1 2">SMB1</strain>
    </source>
</reference>
<dbReference type="Gene3D" id="3.90.1720.10">
    <property type="entry name" value="endopeptidase domain like (from Nostoc punctiforme)"/>
    <property type="match status" value="1"/>
</dbReference>
<protein>
    <recommendedName>
        <fullName evidence="3">Permuted papain-like amidase YaeF/Yiix C92 family enzyme</fullName>
    </recommendedName>
</protein>
<dbReference type="AlphaFoldDB" id="A0A2W1M0T2"/>
<dbReference type="InterPro" id="IPR038765">
    <property type="entry name" value="Papain-like_cys_pep_sf"/>
</dbReference>
<keyword evidence="2" id="KW-1185">Reference proteome</keyword>
<dbReference type="OrthoDB" id="1645744at2"/>
<name>A0A2W1M0T2_9BACL</name>